<feature type="binding site" evidence="5">
    <location>
        <position position="134"/>
    </location>
    <ligand>
        <name>Mn(2+)</name>
        <dbReference type="ChEBI" id="CHEBI:29035"/>
        <label>2</label>
    </ligand>
</feature>
<evidence type="ECO:0000256" key="4">
    <source>
        <dbReference type="ARBA" id="ARBA00023211"/>
    </source>
</evidence>
<keyword evidence="5" id="KW-0479">Metal-binding</keyword>
<feature type="binding site" evidence="5">
    <location>
        <position position="168"/>
    </location>
    <ligand>
        <name>Mn(2+)</name>
        <dbReference type="ChEBI" id="CHEBI:29035"/>
        <label>2</label>
    </ligand>
</feature>
<accession>A0AAD3SD63</accession>
<dbReference type="Pfam" id="PF01546">
    <property type="entry name" value="Peptidase_M20"/>
    <property type="match status" value="1"/>
</dbReference>
<protein>
    <recommendedName>
        <fullName evidence="7">Peptidase M20 dimerisation domain-containing protein</fullName>
    </recommendedName>
</protein>
<dbReference type="GO" id="GO:0016787">
    <property type="term" value="F:hydrolase activity"/>
    <property type="evidence" value="ECO:0007669"/>
    <property type="project" value="UniProtKB-KW"/>
</dbReference>
<dbReference type="Gene3D" id="3.30.70.360">
    <property type="match status" value="1"/>
</dbReference>
<dbReference type="CDD" id="cd08017">
    <property type="entry name" value="M20_IAA_Hyd"/>
    <property type="match status" value="1"/>
</dbReference>
<dbReference type="PANTHER" id="PTHR11014">
    <property type="entry name" value="PEPTIDASE M20 FAMILY MEMBER"/>
    <property type="match status" value="1"/>
</dbReference>
<comment type="similarity">
    <text evidence="1">Belongs to the peptidase M20 family.</text>
</comment>
<dbReference type="GO" id="GO:0046872">
    <property type="term" value="F:metal ion binding"/>
    <property type="evidence" value="ECO:0007669"/>
    <property type="project" value="UniProtKB-KW"/>
</dbReference>
<dbReference type="InterPro" id="IPR017439">
    <property type="entry name" value="Amidohydrolase"/>
</dbReference>
<evidence type="ECO:0000313" key="9">
    <source>
        <dbReference type="Proteomes" id="UP001279734"/>
    </source>
</evidence>
<comment type="caution">
    <text evidence="8">The sequence shown here is derived from an EMBL/GenBank/DDBJ whole genome shotgun (WGS) entry which is preliminary data.</text>
</comment>
<dbReference type="InterPro" id="IPR044757">
    <property type="entry name" value="ILR1-like_Hyd"/>
</dbReference>
<dbReference type="Pfam" id="PF07687">
    <property type="entry name" value="M20_dimer"/>
    <property type="match status" value="1"/>
</dbReference>
<evidence type="ECO:0000313" key="8">
    <source>
        <dbReference type="EMBL" id="GMH09080.1"/>
    </source>
</evidence>
<dbReference type="AlphaFoldDB" id="A0AAD3SD63"/>
<dbReference type="PIRSF" id="PIRSF005962">
    <property type="entry name" value="Pept_M20D_amidohydro"/>
    <property type="match status" value="1"/>
</dbReference>
<feature type="binding site" evidence="5">
    <location>
        <position position="192"/>
    </location>
    <ligand>
        <name>Mn(2+)</name>
        <dbReference type="ChEBI" id="CHEBI:29035"/>
        <label>2</label>
    </ligand>
</feature>
<name>A0AAD3SD63_NEPGR</name>
<evidence type="ECO:0000256" key="5">
    <source>
        <dbReference type="PIRSR" id="PIRSR005962-1"/>
    </source>
</evidence>
<keyword evidence="3" id="KW-0378">Hydrolase</keyword>
<comment type="cofactor">
    <cofactor evidence="5">
        <name>Mn(2+)</name>
        <dbReference type="ChEBI" id="CHEBI:29035"/>
    </cofactor>
    <text evidence="5">The Mn(2+) ion enhances activity.</text>
</comment>
<dbReference type="InterPro" id="IPR011650">
    <property type="entry name" value="Peptidase_M20_dimer"/>
</dbReference>
<gene>
    <name evidence="8" type="ORF">Nepgr_010920</name>
</gene>
<dbReference type="InterPro" id="IPR036264">
    <property type="entry name" value="Bact_exopeptidase_dim_dom"/>
</dbReference>
<dbReference type="SUPFAM" id="SSF55031">
    <property type="entry name" value="Bacterial exopeptidase dimerisation domain"/>
    <property type="match status" value="1"/>
</dbReference>
<dbReference type="GO" id="GO:0009850">
    <property type="term" value="P:auxin metabolic process"/>
    <property type="evidence" value="ECO:0007669"/>
    <property type="project" value="InterPro"/>
</dbReference>
<dbReference type="PANTHER" id="PTHR11014:SF140">
    <property type="entry name" value="IAA-AMINO ACID HYDROLASE ILR1-LIKE 3"/>
    <property type="match status" value="1"/>
</dbReference>
<feature type="binding site" evidence="5">
    <location>
        <position position="395"/>
    </location>
    <ligand>
        <name>Mn(2+)</name>
        <dbReference type="ChEBI" id="CHEBI:29035"/>
        <label>2</label>
    </ligand>
</feature>
<feature type="binding site" evidence="5">
    <location>
        <position position="132"/>
    </location>
    <ligand>
        <name>Mn(2+)</name>
        <dbReference type="ChEBI" id="CHEBI:29035"/>
        <label>2</label>
    </ligand>
</feature>
<dbReference type="SUPFAM" id="SSF53187">
    <property type="entry name" value="Zn-dependent exopeptidases"/>
    <property type="match status" value="1"/>
</dbReference>
<evidence type="ECO:0000259" key="7">
    <source>
        <dbReference type="Pfam" id="PF07687"/>
    </source>
</evidence>
<reference evidence="8" key="1">
    <citation type="submission" date="2023-05" db="EMBL/GenBank/DDBJ databases">
        <title>Nepenthes gracilis genome sequencing.</title>
        <authorList>
            <person name="Fukushima K."/>
        </authorList>
    </citation>
    <scope>NUCLEOTIDE SEQUENCE</scope>
    <source>
        <strain evidence="8">SING2019-196</strain>
    </source>
</reference>
<keyword evidence="4 5" id="KW-0464">Manganese</keyword>
<keyword evidence="9" id="KW-1185">Reference proteome</keyword>
<feature type="signal peptide" evidence="6">
    <location>
        <begin position="1"/>
        <end position="24"/>
    </location>
</feature>
<dbReference type="Gene3D" id="3.40.630.10">
    <property type="entry name" value="Zn peptidases"/>
    <property type="match status" value="1"/>
</dbReference>
<dbReference type="EMBL" id="BSYO01000008">
    <property type="protein sequence ID" value="GMH09080.1"/>
    <property type="molecule type" value="Genomic_DNA"/>
</dbReference>
<feature type="domain" description="Peptidase M20 dimerisation" evidence="7">
    <location>
        <begin position="216"/>
        <end position="306"/>
    </location>
</feature>
<sequence>MAASSPVLFLFFLSLMIFAVCVISHKFDETYAKGILELAKREKDWLVSVRRSIHEYPELGFQEHKTSALLRSELDKLGVPYSYPFAKTGIVARIGSGSRPFVALRADMDALPLTEVGDWKHKSKIAGKMHGCGHDAHATMLLGAAKLLHQRKDYLKGTVLLLFQPAEEAGAGASYMIKEGALGEAEAIFGMHVDYKIPTGSISSISGSFLAAVCFFKVKLEGKGGHAALPHVSVDPVVAASLTILALQQLTSREVDPLSSQVLSVTFINGGSADNIIPPYVEFGGTLRSLTTEGLHWLQQRIKEVVVGQADSHRCQAYVDFVNEDYPPYPATVNDESLHQHVEAVGRLMLGPENVLKAKKAMAGEDFAFYQELIPGNMLSIGIRNEEIGSIYSPHSPHFFLDEDVLPIGAALHALLAETYLSQHQHSTVP</sequence>
<evidence type="ECO:0000256" key="6">
    <source>
        <dbReference type="SAM" id="SignalP"/>
    </source>
</evidence>
<dbReference type="InterPro" id="IPR002933">
    <property type="entry name" value="Peptidase_M20"/>
</dbReference>
<dbReference type="NCBIfam" id="TIGR01891">
    <property type="entry name" value="amidohydrolases"/>
    <property type="match status" value="1"/>
</dbReference>
<dbReference type="FunFam" id="3.30.70.360:FF:000001">
    <property type="entry name" value="N-acetyldiaminopimelate deacetylase"/>
    <property type="match status" value="1"/>
</dbReference>
<keyword evidence="2 6" id="KW-0732">Signal</keyword>
<proteinExistence type="inferred from homology"/>
<evidence type="ECO:0000256" key="1">
    <source>
        <dbReference type="ARBA" id="ARBA00006153"/>
    </source>
</evidence>
<dbReference type="Proteomes" id="UP001279734">
    <property type="component" value="Unassembled WGS sequence"/>
</dbReference>
<evidence type="ECO:0000256" key="3">
    <source>
        <dbReference type="ARBA" id="ARBA00022801"/>
    </source>
</evidence>
<feature type="chain" id="PRO_5042075646" description="Peptidase M20 dimerisation domain-containing protein" evidence="6">
    <location>
        <begin position="25"/>
        <end position="430"/>
    </location>
</feature>
<evidence type="ECO:0000256" key="2">
    <source>
        <dbReference type="ARBA" id="ARBA00022729"/>
    </source>
</evidence>
<organism evidence="8 9">
    <name type="scientific">Nepenthes gracilis</name>
    <name type="common">Slender pitcher plant</name>
    <dbReference type="NCBI Taxonomy" id="150966"/>
    <lineage>
        <taxon>Eukaryota</taxon>
        <taxon>Viridiplantae</taxon>
        <taxon>Streptophyta</taxon>
        <taxon>Embryophyta</taxon>
        <taxon>Tracheophyta</taxon>
        <taxon>Spermatophyta</taxon>
        <taxon>Magnoliopsida</taxon>
        <taxon>eudicotyledons</taxon>
        <taxon>Gunneridae</taxon>
        <taxon>Pentapetalae</taxon>
        <taxon>Caryophyllales</taxon>
        <taxon>Nepenthaceae</taxon>
        <taxon>Nepenthes</taxon>
    </lineage>
</organism>